<evidence type="ECO:0000313" key="3">
    <source>
        <dbReference type="Proteomes" id="UP000886595"/>
    </source>
</evidence>
<evidence type="ECO:0000256" key="1">
    <source>
        <dbReference type="SAM" id="Coils"/>
    </source>
</evidence>
<name>A0A8X7NVC3_BRACI</name>
<evidence type="ECO:0000313" key="2">
    <source>
        <dbReference type="EMBL" id="KAG2240205.1"/>
    </source>
</evidence>
<feature type="coiled-coil region" evidence="1">
    <location>
        <begin position="43"/>
        <end position="94"/>
    </location>
</feature>
<organism evidence="2 3">
    <name type="scientific">Brassica carinata</name>
    <name type="common">Ethiopian mustard</name>
    <name type="synonym">Abyssinian cabbage</name>
    <dbReference type="NCBI Taxonomy" id="52824"/>
    <lineage>
        <taxon>Eukaryota</taxon>
        <taxon>Viridiplantae</taxon>
        <taxon>Streptophyta</taxon>
        <taxon>Embryophyta</taxon>
        <taxon>Tracheophyta</taxon>
        <taxon>Spermatophyta</taxon>
        <taxon>Magnoliopsida</taxon>
        <taxon>eudicotyledons</taxon>
        <taxon>Gunneridae</taxon>
        <taxon>Pentapetalae</taxon>
        <taxon>rosids</taxon>
        <taxon>malvids</taxon>
        <taxon>Brassicales</taxon>
        <taxon>Brassicaceae</taxon>
        <taxon>Brassiceae</taxon>
        <taxon>Brassica</taxon>
    </lineage>
</organism>
<dbReference type="EMBL" id="JAAMPC010001584">
    <property type="protein sequence ID" value="KAG2240205.1"/>
    <property type="molecule type" value="Genomic_DNA"/>
</dbReference>
<dbReference type="AlphaFoldDB" id="A0A8X7NVC3"/>
<dbReference type="Proteomes" id="UP000886595">
    <property type="component" value="Unassembled WGS sequence"/>
</dbReference>
<gene>
    <name evidence="2" type="ORF">Bca52824_090966</name>
</gene>
<proteinExistence type="predicted"/>
<protein>
    <submittedName>
        <fullName evidence="2">Uncharacterized protein</fullName>
    </submittedName>
</protein>
<reference evidence="2 3" key="1">
    <citation type="submission" date="2020-02" db="EMBL/GenBank/DDBJ databases">
        <authorList>
            <person name="Ma Q."/>
            <person name="Huang Y."/>
            <person name="Song X."/>
            <person name="Pei D."/>
        </authorList>
    </citation>
    <scope>NUCLEOTIDE SEQUENCE [LARGE SCALE GENOMIC DNA]</scope>
    <source>
        <strain evidence="2">Sxm20200214</strain>
        <tissue evidence="2">Leaf</tissue>
    </source>
</reference>
<accession>A0A8X7NVC3</accession>
<comment type="caution">
    <text evidence="2">The sequence shown here is derived from an EMBL/GenBank/DDBJ whole genome shotgun (WGS) entry which is preliminary data.</text>
</comment>
<sequence length="95" mass="10969">MKGACAGVHKNDVYATIDYFLIENFEDETGGKQNGDSFPITVRENEEEKWSNLEAARNRVRRAEKEIEEERCSLLNLEKKMDKANERIESAAKLF</sequence>
<keyword evidence="1" id="KW-0175">Coiled coil</keyword>
<keyword evidence="3" id="KW-1185">Reference proteome</keyword>
<dbReference type="OrthoDB" id="1737814at2759"/>